<protein>
    <recommendedName>
        <fullName evidence="3">RNase H type-1 domain-containing protein</fullName>
    </recommendedName>
</protein>
<dbReference type="Gene3D" id="3.30.420.10">
    <property type="entry name" value="Ribonuclease H-like superfamily/Ribonuclease H"/>
    <property type="match status" value="1"/>
</dbReference>
<dbReference type="EMBL" id="CM001888">
    <property type="protein sequence ID" value="EOY20115.1"/>
    <property type="molecule type" value="Genomic_DNA"/>
</dbReference>
<evidence type="ECO:0008006" key="3">
    <source>
        <dbReference type="Google" id="ProtNLM"/>
    </source>
</evidence>
<accession>A0A061FS21</accession>
<gene>
    <name evidence="1" type="ORF">TCM_045512</name>
</gene>
<dbReference type="InterPro" id="IPR044730">
    <property type="entry name" value="RNase_H-like_dom_plant"/>
</dbReference>
<dbReference type="HOGENOM" id="CLU_086830_0_0_1"/>
<reference evidence="1 2" key="1">
    <citation type="journal article" date="2013" name="Genome Biol.">
        <title>The genome sequence of the most widely cultivated cacao type and its use to identify candidate genes regulating pod color.</title>
        <authorList>
            <person name="Motamayor J.C."/>
            <person name="Mockaitis K."/>
            <person name="Schmutz J."/>
            <person name="Haiminen N."/>
            <person name="Iii D.L."/>
            <person name="Cornejo O."/>
            <person name="Findley S.D."/>
            <person name="Zheng P."/>
            <person name="Utro F."/>
            <person name="Royaert S."/>
            <person name="Saski C."/>
            <person name="Jenkins J."/>
            <person name="Podicheti R."/>
            <person name="Zhao M."/>
            <person name="Scheffler B.E."/>
            <person name="Stack J.C."/>
            <person name="Feltus F.A."/>
            <person name="Mustiga G.M."/>
            <person name="Amores F."/>
            <person name="Phillips W."/>
            <person name="Marelli J.P."/>
            <person name="May G.D."/>
            <person name="Shapiro H."/>
            <person name="Ma J."/>
            <person name="Bustamante C.D."/>
            <person name="Schnell R.J."/>
            <person name="Main D."/>
            <person name="Gilbert D."/>
            <person name="Parida L."/>
            <person name="Kuhn D.N."/>
        </authorList>
    </citation>
    <scope>NUCLEOTIDE SEQUENCE [LARGE SCALE GENOMIC DNA]</scope>
    <source>
        <strain evidence="2">cv. Matina 1-6</strain>
    </source>
</reference>
<evidence type="ECO:0000313" key="2">
    <source>
        <dbReference type="Proteomes" id="UP000026915"/>
    </source>
</evidence>
<dbReference type="GO" id="GO:0003676">
    <property type="term" value="F:nucleic acid binding"/>
    <property type="evidence" value="ECO:0007669"/>
    <property type="project" value="InterPro"/>
</dbReference>
<keyword evidence="2" id="KW-1185">Reference proteome</keyword>
<name>A0A061FS21_THECC</name>
<dbReference type="InParanoid" id="A0A061FS21"/>
<dbReference type="CDD" id="cd06222">
    <property type="entry name" value="RNase_H_like"/>
    <property type="match status" value="1"/>
</dbReference>
<proteinExistence type="predicted"/>
<dbReference type="Gramene" id="EOY20115">
    <property type="protein sequence ID" value="EOY20115"/>
    <property type="gene ID" value="TCM_045512"/>
</dbReference>
<dbReference type="InterPro" id="IPR036397">
    <property type="entry name" value="RNaseH_sf"/>
</dbReference>
<dbReference type="Proteomes" id="UP000026915">
    <property type="component" value="Chromosome 10"/>
</dbReference>
<evidence type="ECO:0000313" key="1">
    <source>
        <dbReference type="EMBL" id="EOY20115.1"/>
    </source>
</evidence>
<organism evidence="1 2">
    <name type="scientific">Theobroma cacao</name>
    <name type="common">Cacao</name>
    <name type="synonym">Cocoa</name>
    <dbReference type="NCBI Taxonomy" id="3641"/>
    <lineage>
        <taxon>Eukaryota</taxon>
        <taxon>Viridiplantae</taxon>
        <taxon>Streptophyta</taxon>
        <taxon>Embryophyta</taxon>
        <taxon>Tracheophyta</taxon>
        <taxon>Spermatophyta</taxon>
        <taxon>Magnoliopsida</taxon>
        <taxon>eudicotyledons</taxon>
        <taxon>Gunneridae</taxon>
        <taxon>Pentapetalae</taxon>
        <taxon>rosids</taxon>
        <taxon>malvids</taxon>
        <taxon>Malvales</taxon>
        <taxon>Malvaceae</taxon>
        <taxon>Byttnerioideae</taxon>
        <taxon>Theobroma</taxon>
    </lineage>
</organism>
<dbReference type="AlphaFoldDB" id="A0A061FS21"/>
<sequence length="280" mass="31923">MVGFFPFTYLGFLMGANPRRVSFWDLVTNKVRQGLALRVHWIPTISHSNKMPLVWKCIKQLPTNDKVVDLVGFSACQWCIALALSRHGSLSWKDVLNSMLTDLLEVSLVPLDVELLFESDSKVALSWVSDVRQRPWKLWQIFNEIDYLSRTIGNVSYINVLREGNSFADSLGKLGLDRCSMFTALCSALTAFLLLLCSANKKPYGRPHETHVVYSLPWKCRGAKYAFRTTMHVLELYSPWGFIPEFDTSTVMDQQLGTKQTLYGPPTRDPRYVSPYLATQ</sequence>